<gene>
    <name evidence="1" type="ORF">NCTC10851_02403</name>
</gene>
<evidence type="ECO:0000313" key="1">
    <source>
        <dbReference type="EMBL" id="SUU74772.1"/>
    </source>
</evidence>
<organism evidence="1 2">
    <name type="scientific">Actinobacillus seminis</name>
    <dbReference type="NCBI Taxonomy" id="722"/>
    <lineage>
        <taxon>Bacteria</taxon>
        <taxon>Pseudomonadati</taxon>
        <taxon>Pseudomonadota</taxon>
        <taxon>Gammaproteobacteria</taxon>
        <taxon>Pasteurellales</taxon>
        <taxon>Pasteurellaceae</taxon>
        <taxon>Actinobacillus</taxon>
    </lineage>
</organism>
<dbReference type="Gene3D" id="1.10.287.1120">
    <property type="entry name" value="Bipartite methylase S protein"/>
    <property type="match status" value="1"/>
</dbReference>
<accession>A0A380VZL7</accession>
<evidence type="ECO:0000313" key="2">
    <source>
        <dbReference type="Proteomes" id="UP000254507"/>
    </source>
</evidence>
<dbReference type="EMBL" id="UFSB01000003">
    <property type="protein sequence ID" value="SUU74772.1"/>
    <property type="molecule type" value="Genomic_DNA"/>
</dbReference>
<dbReference type="AlphaFoldDB" id="A0A380VZL7"/>
<dbReference type="Proteomes" id="UP000254507">
    <property type="component" value="Unassembled WGS sequence"/>
</dbReference>
<protein>
    <submittedName>
        <fullName evidence="1">Type I restriction modification DNA specificity domain</fullName>
    </submittedName>
</protein>
<proteinExistence type="predicted"/>
<name>A0A380VZL7_9PAST</name>
<sequence>MEMSICLPCLEEQTAIGNFFKQLDDTIALHQREVDKYKKIKQAYLEKMFV</sequence>
<reference evidence="1 2" key="1">
    <citation type="submission" date="2018-06" db="EMBL/GenBank/DDBJ databases">
        <authorList>
            <consortium name="Pathogen Informatics"/>
            <person name="Doyle S."/>
        </authorList>
    </citation>
    <scope>NUCLEOTIDE SEQUENCE [LARGE SCALE GENOMIC DNA]</scope>
    <source>
        <strain evidence="1 2">NCTC10851</strain>
    </source>
</reference>
<dbReference type="SUPFAM" id="SSF116734">
    <property type="entry name" value="DNA methylase specificity domain"/>
    <property type="match status" value="1"/>
</dbReference>